<reference evidence="3" key="1">
    <citation type="journal article" date="2018" name="DNA Res.">
        <title>Multiple hybrid de novo genome assembly of finger millet, an orphan allotetraploid crop.</title>
        <authorList>
            <person name="Hatakeyama M."/>
            <person name="Aluri S."/>
            <person name="Balachadran M.T."/>
            <person name="Sivarajan S.R."/>
            <person name="Patrignani A."/>
            <person name="Gruter S."/>
            <person name="Poveda L."/>
            <person name="Shimizu-Inatsugi R."/>
            <person name="Baeten J."/>
            <person name="Francoijs K.J."/>
            <person name="Nataraja K.N."/>
            <person name="Reddy Y.A.N."/>
            <person name="Phadnis S."/>
            <person name="Ravikumar R.L."/>
            <person name="Schlapbach R."/>
            <person name="Sreeman S.M."/>
            <person name="Shimizu K.K."/>
        </authorList>
    </citation>
    <scope>NUCLEOTIDE SEQUENCE</scope>
</reference>
<reference evidence="3" key="2">
    <citation type="submission" date="2021-12" db="EMBL/GenBank/DDBJ databases">
        <title>Resequencing data analysis of finger millet.</title>
        <authorList>
            <person name="Hatakeyama M."/>
            <person name="Aluri S."/>
            <person name="Balachadran M.T."/>
            <person name="Sivarajan S.R."/>
            <person name="Poveda L."/>
            <person name="Shimizu-Inatsugi R."/>
            <person name="Schlapbach R."/>
            <person name="Sreeman S.M."/>
            <person name="Shimizu K.K."/>
        </authorList>
    </citation>
    <scope>NUCLEOTIDE SEQUENCE</scope>
</reference>
<dbReference type="SUPFAM" id="SSF48264">
    <property type="entry name" value="Cytochrome P450"/>
    <property type="match status" value="1"/>
</dbReference>
<dbReference type="InterPro" id="IPR017972">
    <property type="entry name" value="Cyt_P450_CS"/>
</dbReference>
<keyword evidence="2" id="KW-0503">Monooxygenase</keyword>
<dbReference type="Pfam" id="PF00067">
    <property type="entry name" value="p450"/>
    <property type="match status" value="1"/>
</dbReference>
<sequence>MRERFWRDDNAMHFQSKDFAFKPFGAGRRVCPGMDYTVRSVPLLLASILHKTEWRVPDGIAAGGVDLNDRYGTVLNLATPVRAVPVVSTTTV</sequence>
<dbReference type="GO" id="GO:0004497">
    <property type="term" value="F:monooxygenase activity"/>
    <property type="evidence" value="ECO:0007669"/>
    <property type="project" value="UniProtKB-KW"/>
</dbReference>
<dbReference type="GO" id="GO:0016705">
    <property type="term" value="F:oxidoreductase activity, acting on paired donors, with incorporation or reduction of molecular oxygen"/>
    <property type="evidence" value="ECO:0007669"/>
    <property type="project" value="InterPro"/>
</dbReference>
<evidence type="ECO:0000256" key="1">
    <source>
        <dbReference type="ARBA" id="ARBA00010617"/>
    </source>
</evidence>
<dbReference type="AlphaFoldDB" id="A0AAV5CHP9"/>
<organism evidence="3 4">
    <name type="scientific">Eleusine coracana subsp. coracana</name>
    <dbReference type="NCBI Taxonomy" id="191504"/>
    <lineage>
        <taxon>Eukaryota</taxon>
        <taxon>Viridiplantae</taxon>
        <taxon>Streptophyta</taxon>
        <taxon>Embryophyta</taxon>
        <taxon>Tracheophyta</taxon>
        <taxon>Spermatophyta</taxon>
        <taxon>Magnoliopsida</taxon>
        <taxon>Liliopsida</taxon>
        <taxon>Poales</taxon>
        <taxon>Poaceae</taxon>
        <taxon>PACMAD clade</taxon>
        <taxon>Chloridoideae</taxon>
        <taxon>Cynodonteae</taxon>
        <taxon>Eleusininae</taxon>
        <taxon>Eleusine</taxon>
    </lineage>
</organism>
<name>A0AAV5CHP9_ELECO</name>
<dbReference type="GO" id="GO:0005506">
    <property type="term" value="F:iron ion binding"/>
    <property type="evidence" value="ECO:0007669"/>
    <property type="project" value="InterPro"/>
</dbReference>
<dbReference type="PROSITE" id="PS00086">
    <property type="entry name" value="CYTOCHROME_P450"/>
    <property type="match status" value="1"/>
</dbReference>
<keyword evidence="2" id="KW-0349">Heme</keyword>
<comment type="caution">
    <text evidence="3">The sequence shown here is derived from an EMBL/GenBank/DDBJ whole genome shotgun (WGS) entry which is preliminary data.</text>
</comment>
<evidence type="ECO:0000313" key="3">
    <source>
        <dbReference type="EMBL" id="GJM97569.1"/>
    </source>
</evidence>
<dbReference type="PANTHER" id="PTHR47950:SF44">
    <property type="entry name" value="CYTOCHROME P450, FAMILY 76, SUBFAMILY C, POLYPEPTIDE 5-RELATED"/>
    <property type="match status" value="1"/>
</dbReference>
<protein>
    <submittedName>
        <fullName evidence="3">Uncharacterized protein</fullName>
    </submittedName>
</protein>
<proteinExistence type="inferred from homology"/>
<dbReference type="EMBL" id="BQKI01000007">
    <property type="protein sequence ID" value="GJM97569.1"/>
    <property type="molecule type" value="Genomic_DNA"/>
</dbReference>
<comment type="similarity">
    <text evidence="1 2">Belongs to the cytochrome P450 family.</text>
</comment>
<dbReference type="Gene3D" id="1.10.630.10">
    <property type="entry name" value="Cytochrome P450"/>
    <property type="match status" value="1"/>
</dbReference>
<keyword evidence="2" id="KW-0560">Oxidoreductase</keyword>
<keyword evidence="2" id="KW-0479">Metal-binding</keyword>
<evidence type="ECO:0000256" key="2">
    <source>
        <dbReference type="RuleBase" id="RU000461"/>
    </source>
</evidence>
<keyword evidence="2" id="KW-0408">Iron</keyword>
<gene>
    <name evidence="3" type="primary">ga14504</name>
    <name evidence="3" type="ORF">PR202_ga14504</name>
</gene>
<accession>A0AAV5CHP9</accession>
<dbReference type="InterPro" id="IPR036396">
    <property type="entry name" value="Cyt_P450_sf"/>
</dbReference>
<evidence type="ECO:0000313" key="4">
    <source>
        <dbReference type="Proteomes" id="UP001054889"/>
    </source>
</evidence>
<dbReference type="Proteomes" id="UP001054889">
    <property type="component" value="Unassembled WGS sequence"/>
</dbReference>
<dbReference type="GO" id="GO:0020037">
    <property type="term" value="F:heme binding"/>
    <property type="evidence" value="ECO:0007669"/>
    <property type="project" value="InterPro"/>
</dbReference>
<dbReference type="PANTHER" id="PTHR47950">
    <property type="entry name" value="CYTOCHROME P450, FAMILY 76, SUBFAMILY C, POLYPEPTIDE 5-RELATED"/>
    <property type="match status" value="1"/>
</dbReference>
<dbReference type="InterPro" id="IPR001128">
    <property type="entry name" value="Cyt_P450"/>
</dbReference>
<keyword evidence="4" id="KW-1185">Reference proteome</keyword>